<comment type="catalytic activity">
    <reaction evidence="4">
        <text>DNA(n) + a 2'-deoxyribonucleoside 5'-triphosphate = DNA(n+1) + diphosphate</text>
        <dbReference type="Rhea" id="RHEA:22508"/>
        <dbReference type="Rhea" id="RHEA-COMP:17339"/>
        <dbReference type="Rhea" id="RHEA-COMP:17340"/>
        <dbReference type="ChEBI" id="CHEBI:33019"/>
        <dbReference type="ChEBI" id="CHEBI:61560"/>
        <dbReference type="ChEBI" id="CHEBI:173112"/>
        <dbReference type="EC" id="2.7.7.7"/>
    </reaction>
    <physiologicalReaction direction="left-to-right" evidence="4">
        <dbReference type="Rhea" id="RHEA:22509"/>
    </physiologicalReaction>
</comment>
<feature type="compositionally biased region" description="Gly residues" evidence="5">
    <location>
        <begin position="519"/>
        <end position="551"/>
    </location>
</feature>
<accession>A0A2V0NQB8</accession>
<dbReference type="GO" id="GO:0005634">
    <property type="term" value="C:nucleus"/>
    <property type="evidence" value="ECO:0007669"/>
    <property type="project" value="TreeGrafter"/>
</dbReference>
<evidence type="ECO:0000256" key="1">
    <source>
        <dbReference type="ARBA" id="ARBA00026139"/>
    </source>
</evidence>
<dbReference type="GO" id="GO:0003682">
    <property type="term" value="F:chromatin binding"/>
    <property type="evidence" value="ECO:0007669"/>
    <property type="project" value="TreeGrafter"/>
</dbReference>
<feature type="region of interest" description="Disordered" evidence="5">
    <location>
        <begin position="778"/>
        <end position="814"/>
    </location>
</feature>
<protein>
    <recommendedName>
        <fullName evidence="1">DNA-directed primase/polymerase protein</fullName>
        <ecNumber evidence="3">2.7.7.102</ecNumber>
    </recommendedName>
</protein>
<dbReference type="InParanoid" id="A0A2V0NQB8"/>
<feature type="compositionally biased region" description="Low complexity" evidence="5">
    <location>
        <begin position="709"/>
        <end position="735"/>
    </location>
</feature>
<dbReference type="EMBL" id="BDRX01000002">
    <property type="protein sequence ID" value="GBF87730.1"/>
    <property type="molecule type" value="Genomic_DNA"/>
</dbReference>
<reference evidence="6 7" key="1">
    <citation type="journal article" date="2018" name="Sci. Rep.">
        <title>Raphidocelis subcapitata (=Pseudokirchneriella subcapitata) provides an insight into genome evolution and environmental adaptations in the Sphaeropleales.</title>
        <authorList>
            <person name="Suzuki S."/>
            <person name="Yamaguchi H."/>
            <person name="Nakajima N."/>
            <person name="Kawachi M."/>
        </authorList>
    </citation>
    <scope>NUCLEOTIDE SEQUENCE [LARGE SCALE GENOMIC DNA]</scope>
    <source>
        <strain evidence="6 7">NIES-35</strain>
    </source>
</reference>
<evidence type="ECO:0000256" key="4">
    <source>
        <dbReference type="ARBA" id="ARBA00047303"/>
    </source>
</evidence>
<name>A0A2V0NQB8_9CHLO</name>
<dbReference type="GO" id="GO:0009411">
    <property type="term" value="P:response to UV"/>
    <property type="evidence" value="ECO:0007669"/>
    <property type="project" value="TreeGrafter"/>
</dbReference>
<dbReference type="OrthoDB" id="5988181at2759"/>
<dbReference type="FunCoup" id="A0A2V0NQB8">
    <property type="interactions" value="1313"/>
</dbReference>
<feature type="region of interest" description="Disordered" evidence="5">
    <location>
        <begin position="709"/>
        <end position="761"/>
    </location>
</feature>
<feature type="region of interest" description="Disordered" evidence="5">
    <location>
        <begin position="325"/>
        <end position="345"/>
    </location>
</feature>
<dbReference type="STRING" id="307507.A0A2V0NQB8"/>
<dbReference type="PANTHER" id="PTHR31399">
    <property type="entry name" value="DNA-DIRECTED PRIMASE / POLYMERASE PROTEIN"/>
    <property type="match status" value="1"/>
</dbReference>
<evidence type="ECO:0000256" key="3">
    <source>
        <dbReference type="ARBA" id="ARBA00044768"/>
    </source>
</evidence>
<evidence type="ECO:0000313" key="7">
    <source>
        <dbReference type="Proteomes" id="UP000247498"/>
    </source>
</evidence>
<feature type="compositionally biased region" description="Low complexity" evidence="5">
    <location>
        <begin position="370"/>
        <end position="388"/>
    </location>
</feature>
<feature type="compositionally biased region" description="Low complexity" evidence="5">
    <location>
        <begin position="325"/>
        <end position="334"/>
    </location>
</feature>
<organism evidence="6 7">
    <name type="scientific">Raphidocelis subcapitata</name>
    <dbReference type="NCBI Taxonomy" id="307507"/>
    <lineage>
        <taxon>Eukaryota</taxon>
        <taxon>Viridiplantae</taxon>
        <taxon>Chlorophyta</taxon>
        <taxon>core chlorophytes</taxon>
        <taxon>Chlorophyceae</taxon>
        <taxon>CS clade</taxon>
        <taxon>Sphaeropleales</taxon>
        <taxon>Selenastraceae</taxon>
        <taxon>Raphidocelis</taxon>
    </lineage>
</organism>
<evidence type="ECO:0000256" key="5">
    <source>
        <dbReference type="SAM" id="MobiDB-lite"/>
    </source>
</evidence>
<keyword evidence="7" id="KW-1185">Reference proteome</keyword>
<dbReference type="EC" id="2.7.7.102" evidence="3"/>
<feature type="region of interest" description="Disordered" evidence="5">
    <location>
        <begin position="24"/>
        <end position="72"/>
    </location>
</feature>
<dbReference type="AlphaFoldDB" id="A0A2V0NQB8"/>
<dbReference type="GO" id="GO:0005759">
    <property type="term" value="C:mitochondrial matrix"/>
    <property type="evidence" value="ECO:0007669"/>
    <property type="project" value="TreeGrafter"/>
</dbReference>
<feature type="compositionally biased region" description="Low complexity" evidence="5">
    <location>
        <begin position="453"/>
        <end position="462"/>
    </location>
</feature>
<sequence length="904" mass="91283">MIFTPNSASALVPKVLSSRFHATAKTARSGGGGGPRGGEPSAKRPRLSGGGGGFASGGDSPGRGGADGAANPSAASDAALSIFRTFPTQQAAFDFWDSQRRAAHLLRLFAVERDSSGRRAFIVAAPQRFWAEYKALPHAQRNHYEIIRQGCPCHLYFDLEFVPALNPGLDGSALVALLVEEVREALAAQFDAVLHPSMALELDSTTPQKWSRHLIIRLPGLAFADNAHAGAFVRLVALRALRKARHSTAHAGLVVAAKGGGSTLAIDMGVYTRNRAFRLHLSSKAGRESHLRATPRFGGAARDPREFFFDSLITSTPFGPWREAAGAGAAAAAGEEARAGEEGAAGGREFGREWQQTQLQAQAQQQAQAQTQAQQQAQTQQWQHWQQPAGGGEGAENAPFAAAPPPPKVTWLPAWRLQQQAAGAGPAACPPGAAPQGPCCLPSPLGAHHNRRGSGAAAAAAAAHHHRRRHGGGGGGGGAAAPRPVSLLRCEGIDWRALLAELPPQWQALAALHHSVVPGPGGGGGPGSGGGGGGGAGGGSGAAQRGGGGWHDAGEARPAPSPFADVDAFIESVVTQGGAQGCVRSWVYARASGSLLLCIKGNRWCGNVGRQHRSNGVYYSVDLIGGTWHQRCYDPECRAYRSECMPLPLPVWERHRDNAAAAAASAAAAAAAAAAGSLSFGPQHGCWGQQQQQHAASLGCAGSGGGSGSSSWAPAWPSAAASGSGAAAGASCGANPPAPTPGPSGPPQPRPAAGAEGEDEEASLLRVLDEFERQIRVRSASTTPVAPAGGGCPGGAAPHGTPAAPPGGGGAPRTPAPFGFVYSETPGAAAGFASPGSGGGGSGFGGGFGGGGFGGGGGRMDVDCGRCEGLGDDDEAAFEALAHYEAAAAATRARAAACCAAGAR</sequence>
<comment type="catalytic activity">
    <reaction evidence="2">
        <text>ssDNA + n NTP = ssDNA/pppN(pN)n-1 hybrid + (n-1) diphosphate.</text>
        <dbReference type="EC" id="2.7.7.102"/>
    </reaction>
</comment>
<evidence type="ECO:0000256" key="2">
    <source>
        <dbReference type="ARBA" id="ARBA00044677"/>
    </source>
</evidence>
<dbReference type="Proteomes" id="UP000247498">
    <property type="component" value="Unassembled WGS sequence"/>
</dbReference>
<feature type="compositionally biased region" description="Pro residues" evidence="5">
    <location>
        <begin position="736"/>
        <end position="750"/>
    </location>
</feature>
<dbReference type="InterPro" id="IPR044917">
    <property type="entry name" value="PRIMPOL"/>
</dbReference>
<gene>
    <name evidence="6" type="ORF">Rsub_00441</name>
</gene>
<evidence type="ECO:0000313" key="6">
    <source>
        <dbReference type="EMBL" id="GBF87730.1"/>
    </source>
</evidence>
<dbReference type="GO" id="GO:0031297">
    <property type="term" value="P:replication fork processing"/>
    <property type="evidence" value="ECO:0007669"/>
    <property type="project" value="TreeGrafter"/>
</dbReference>
<feature type="region of interest" description="Disordered" evidence="5">
    <location>
        <begin position="519"/>
        <end position="558"/>
    </location>
</feature>
<dbReference type="GO" id="GO:0003887">
    <property type="term" value="F:DNA-directed DNA polymerase activity"/>
    <property type="evidence" value="ECO:0007669"/>
    <property type="project" value="UniProtKB-EC"/>
</dbReference>
<feature type="region of interest" description="Disordered" evidence="5">
    <location>
        <begin position="449"/>
        <end position="480"/>
    </location>
</feature>
<dbReference type="Pfam" id="PF03121">
    <property type="entry name" value="Herpes_UL52"/>
    <property type="match status" value="1"/>
</dbReference>
<proteinExistence type="predicted"/>
<dbReference type="PANTHER" id="PTHR31399:SF0">
    <property type="entry name" value="DNA-DIRECTED PRIMASE_POLYMERASE PROTEIN"/>
    <property type="match status" value="1"/>
</dbReference>
<feature type="compositionally biased region" description="Gly residues" evidence="5">
    <location>
        <begin position="48"/>
        <end position="67"/>
    </location>
</feature>
<feature type="region of interest" description="Disordered" evidence="5">
    <location>
        <begin position="370"/>
        <end position="409"/>
    </location>
</feature>
<comment type="caution">
    <text evidence="6">The sequence shown here is derived from an EMBL/GenBank/DDBJ whole genome shotgun (WGS) entry which is preliminary data.</text>
</comment>
<dbReference type="GO" id="GO:0042276">
    <property type="term" value="P:error-prone translesion synthesis"/>
    <property type="evidence" value="ECO:0007669"/>
    <property type="project" value="InterPro"/>
</dbReference>
<dbReference type="GO" id="GO:0006264">
    <property type="term" value="P:mitochondrial DNA replication"/>
    <property type="evidence" value="ECO:0007669"/>
    <property type="project" value="TreeGrafter"/>
</dbReference>